<proteinExistence type="predicted"/>
<dbReference type="Pfam" id="PF16640">
    <property type="entry name" value="Big_3_5"/>
    <property type="match status" value="4"/>
</dbReference>
<dbReference type="InterPro" id="IPR022409">
    <property type="entry name" value="PKD/Chitinase_dom"/>
</dbReference>
<dbReference type="SUPFAM" id="SSF49299">
    <property type="entry name" value="PKD domain"/>
    <property type="match status" value="2"/>
</dbReference>
<evidence type="ECO:0000256" key="1">
    <source>
        <dbReference type="SAM" id="Phobius"/>
    </source>
</evidence>
<reference evidence="3 4" key="2">
    <citation type="journal article" date="2010" name="Stand. Genomic Sci.">
        <title>Complete genome sequence of Desulfohalobium retbaense type strain (HR(100)).</title>
        <authorList>
            <person name="Spring S."/>
            <person name="Nolan M."/>
            <person name="Lapidus A."/>
            <person name="Glavina Del Rio T."/>
            <person name="Copeland A."/>
            <person name="Tice H."/>
            <person name="Cheng J.F."/>
            <person name="Lucas S."/>
            <person name="Land M."/>
            <person name="Chen F."/>
            <person name="Bruce D."/>
            <person name="Goodwin L."/>
            <person name="Pitluck S."/>
            <person name="Ivanova N."/>
            <person name="Mavromatis K."/>
            <person name="Mikhailova N."/>
            <person name="Pati A."/>
            <person name="Chen A."/>
            <person name="Palaniappan K."/>
            <person name="Hauser L."/>
            <person name="Chang Y.J."/>
            <person name="Jeffries C.D."/>
            <person name="Munk C."/>
            <person name="Kiss H."/>
            <person name="Chain P."/>
            <person name="Han C."/>
            <person name="Brettin T."/>
            <person name="Detter J.C."/>
            <person name="Schuler E."/>
            <person name="Goker M."/>
            <person name="Rohde M."/>
            <person name="Bristow J."/>
            <person name="Eisen J.A."/>
            <person name="Markowitz V."/>
            <person name="Hugenholtz P."/>
            <person name="Kyrpides N.C."/>
            <person name="Klenk H.P."/>
        </authorList>
    </citation>
    <scope>NUCLEOTIDE SEQUENCE [LARGE SCALE GENOMIC DNA]</scope>
    <source>
        <strain evidence="4">ATCC 49802 / DSM 20745 / S 6022</strain>
    </source>
</reference>
<dbReference type="InterPro" id="IPR032109">
    <property type="entry name" value="Big_3_5"/>
</dbReference>
<feature type="transmembrane region" description="Helical" evidence="1">
    <location>
        <begin position="386"/>
        <end position="411"/>
    </location>
</feature>
<dbReference type="eggNOG" id="COG1357">
    <property type="taxonomic scope" value="Bacteria"/>
</dbReference>
<dbReference type="InterPro" id="IPR051082">
    <property type="entry name" value="Pentapeptide-BTB/POZ_domain"/>
</dbReference>
<gene>
    <name evidence="3" type="ordered locus">Sthe_0071</name>
</gene>
<protein>
    <submittedName>
        <fullName evidence="3">Pentapeptide repeat protein</fullName>
    </submittedName>
</protein>
<feature type="transmembrane region" description="Helical" evidence="1">
    <location>
        <begin position="355"/>
        <end position="374"/>
    </location>
</feature>
<name>D1C5J4_SPHTD</name>
<feature type="transmembrane region" description="Helical" evidence="1">
    <location>
        <begin position="315"/>
        <end position="343"/>
    </location>
</feature>
<dbReference type="Proteomes" id="UP000002027">
    <property type="component" value="Chromosome 1"/>
</dbReference>
<organism evidence="3 4">
    <name type="scientific">Sphaerobacter thermophilus (strain ATCC 49802 / DSM 20745 / KCCM 41009 / NCIMB 13125 / S 6022)</name>
    <dbReference type="NCBI Taxonomy" id="479434"/>
    <lineage>
        <taxon>Bacteria</taxon>
        <taxon>Pseudomonadati</taxon>
        <taxon>Thermomicrobiota</taxon>
        <taxon>Thermomicrobia</taxon>
        <taxon>Sphaerobacterales</taxon>
        <taxon>Sphaerobacterineae</taxon>
        <taxon>Sphaerobacteraceae</taxon>
        <taxon>Sphaerobacter</taxon>
    </lineage>
</organism>
<dbReference type="SMART" id="SM00089">
    <property type="entry name" value="PKD"/>
    <property type="match status" value="2"/>
</dbReference>
<keyword evidence="1" id="KW-1133">Transmembrane helix</keyword>
<evidence type="ECO:0000313" key="3">
    <source>
        <dbReference type="EMBL" id="ACZ37510.1"/>
    </source>
</evidence>
<dbReference type="EMBL" id="CP001823">
    <property type="protein sequence ID" value="ACZ37510.1"/>
    <property type="molecule type" value="Genomic_DNA"/>
</dbReference>
<dbReference type="STRING" id="479434.Sthe_0071"/>
<accession>D1C5J4</accession>
<dbReference type="InterPro" id="IPR001646">
    <property type="entry name" value="5peptide_repeat"/>
</dbReference>
<sequence>MKGVFAIARAVIAALFHGGVRPGSPAGRTTVRGAGLHEPGPRRRKRFASRGLILFLVAVMALGPNLQVASVRAADPSPPLIRSGPWASMQEKAIQNVLTSHGLPASDAWAVKSWARNDALAELWALVVEAIKTEANERTPEQQAAVDWLTGLVRQKRMQQARYAGQEYVKWAGYDPAYLDYLVTQYYDAVAAGQDATNEKQDLKNYLELPPLNYGMCNGGSCVGLTLRQAQAQAQAGYCVYRSPAPYQTEYQGNIFRGTNSVMPADCVQPGGGIGGIIGTPPPVPEYDQFVKWGEARANYEAINNPEFAMTFRDIALVVGLGTVTVGMVAAGTLGVTLAPVLAGTAFQLAVFPHAGWVSGLSSATLAAIGSPATNSAAVAAANAGAVSAAGVGAIVAAVILFVVVTTIHLIDLVTIEQLPGKIHTLIVEAPTKSYDIRSMLDDKDEVGELYSLFVQATLPLPMITGACDNRFLLPNKPTCLNPPPPPPANAQTDPLFMVSVNGGQETLQNTITWYNKTTEWTTTARLKGVWFIQTVTDSEGNTLSVVTNDEEASQEIQSLRIMYTDWDDKAQYAWLVRDAQGAYKFVSLAGDSGASLNAETCDQDGTCAVSDSIRYIDRDGNEYEARVVPPPVPVIDPASISLSPANPVQGQEVELRAQATSPVGAELTYRWVIKDKPLDDGLHCTIVDGSLVCGGHTVTVTGNPAKYVFPTSGEFEIRLEVTDSEGRRATTDFKVNVTAVPAEVHLLTPCSDFLPCAPGFFNNVKVPLGTATVVKGWIQHAGPHDVLALTVDWGDGVSNVATNMAPPCPQCNGIVFLSPTKMEDGYHTAFELSHTYGRPGHYTVTVTVEYPSGTTDTATITETVLQPTTTSVTADPNPSVAGQPVTYTATVSPVPTGGTVTFRDGSAFISGCMDVPLAGDGTATCTVTPTTVAPHTISAWYSGHDVYEASSGTLIHTVNSVQTSLTLTADPNPSMVEQEVTFTAAVSPVPTGGTVAFTDGDTTIPGCAAVALTAEGTATCETAGLSLGEHSITASYSGHDYYDGSSDTLTHTVNQIATSLGLTAQPNPSVWGQAVTFTATLAVTSQGATAPSGTVAFTDGGTAIPGCESQPLDPTTRTATCTTAGLGVGAHPIGAAYSGDATYAPSEAPAFTHTVQQAAAQVSLVTDRPVVTVGEPVTLTATVTVLPPGAGVPTGTVTFYAGALPLDTVPLRAEAGVATASLTTDSLPVGTHDITAVYVGDANVTAGTSAALTQYVNTDLRGYPTFQGGLDLRGAQLPGATLVGVDLTGAWMQQANLAGANLRGAVLVRAVLLRADLRGADLRDADLSGALLGAARLSGVTWGNTICPDGSNSDAHGETCLGHLLPTVRDDLVGQVARLVQALFARLQQMAWARGFGWPR</sequence>
<dbReference type="Gene3D" id="2.60.40.10">
    <property type="entry name" value="Immunoglobulins"/>
    <property type="match status" value="6"/>
</dbReference>
<keyword evidence="1" id="KW-0812">Transmembrane</keyword>
<keyword evidence="1" id="KW-0472">Membrane</keyword>
<dbReference type="KEGG" id="sti:Sthe_0071"/>
<dbReference type="RefSeq" id="WP_012870559.1">
    <property type="nucleotide sequence ID" value="NC_013523.1"/>
</dbReference>
<dbReference type="InterPro" id="IPR035986">
    <property type="entry name" value="PKD_dom_sf"/>
</dbReference>
<evidence type="ECO:0000313" key="4">
    <source>
        <dbReference type="Proteomes" id="UP000002027"/>
    </source>
</evidence>
<dbReference type="Gene3D" id="2.160.20.80">
    <property type="entry name" value="E3 ubiquitin-protein ligase SopA"/>
    <property type="match status" value="1"/>
</dbReference>
<dbReference type="InParanoid" id="D1C5J4"/>
<reference evidence="4" key="1">
    <citation type="submission" date="2009-11" db="EMBL/GenBank/DDBJ databases">
        <title>The complete chromosome 1 of Sphaerobacter thermophilus DSM 20745.</title>
        <authorList>
            <person name="Lucas S."/>
            <person name="Copeland A."/>
            <person name="Lapidus A."/>
            <person name="Glavina del Rio T."/>
            <person name="Dalin E."/>
            <person name="Tice H."/>
            <person name="Bruce D."/>
            <person name="Goodwin L."/>
            <person name="Pitluck S."/>
            <person name="Kyrpides N."/>
            <person name="Mavromatis K."/>
            <person name="Ivanova N."/>
            <person name="Mikhailova N."/>
            <person name="LaButti K.M."/>
            <person name="Clum A."/>
            <person name="Sun H.I."/>
            <person name="Brettin T."/>
            <person name="Detter J.C."/>
            <person name="Han C."/>
            <person name="Larimer F."/>
            <person name="Land M."/>
            <person name="Hauser L."/>
            <person name="Markowitz V."/>
            <person name="Cheng J.F."/>
            <person name="Hugenholtz P."/>
            <person name="Woyke T."/>
            <person name="Wu D."/>
            <person name="Steenblock K."/>
            <person name="Schneider S."/>
            <person name="Pukall R."/>
            <person name="Goeker M."/>
            <person name="Klenk H.P."/>
            <person name="Eisen J.A."/>
        </authorList>
    </citation>
    <scope>NUCLEOTIDE SEQUENCE [LARGE SCALE GENOMIC DNA]</scope>
    <source>
        <strain evidence="4">ATCC 49802 / DSM 20745 / S 6022</strain>
    </source>
</reference>
<dbReference type="HOGENOM" id="CLU_254283_0_0_0"/>
<dbReference type="SUPFAM" id="SSF141571">
    <property type="entry name" value="Pentapeptide repeat-like"/>
    <property type="match status" value="1"/>
</dbReference>
<feature type="domain" description="PKD" evidence="2">
    <location>
        <begin position="834"/>
        <end position="872"/>
    </location>
</feature>
<dbReference type="PANTHER" id="PTHR14136:SF17">
    <property type="entry name" value="BTB_POZ DOMAIN-CONTAINING PROTEIN KCTD9"/>
    <property type="match status" value="1"/>
</dbReference>
<dbReference type="Pfam" id="PF00805">
    <property type="entry name" value="Pentapeptide"/>
    <property type="match status" value="1"/>
</dbReference>
<keyword evidence="4" id="KW-1185">Reference proteome</keyword>
<dbReference type="InterPro" id="IPR000601">
    <property type="entry name" value="PKD_dom"/>
</dbReference>
<evidence type="ECO:0000259" key="2">
    <source>
        <dbReference type="PROSITE" id="PS50093"/>
    </source>
</evidence>
<dbReference type="InterPro" id="IPR013783">
    <property type="entry name" value="Ig-like_fold"/>
</dbReference>
<dbReference type="PANTHER" id="PTHR14136">
    <property type="entry name" value="BTB_POZ DOMAIN-CONTAINING PROTEIN KCTD9"/>
    <property type="match status" value="1"/>
</dbReference>
<dbReference type="PROSITE" id="PS50093">
    <property type="entry name" value="PKD"/>
    <property type="match status" value="1"/>
</dbReference>